<comment type="caution">
    <text evidence="4">The sequence shown here is derived from an EMBL/GenBank/DDBJ whole genome shotgun (WGS) entry which is preliminary data.</text>
</comment>
<reference evidence="4 5" key="1">
    <citation type="submission" date="2020-12" db="EMBL/GenBank/DDBJ databases">
        <title>Bacterial novel species Adhaeribacter sp. BT258 isolated from soil.</title>
        <authorList>
            <person name="Jung H.-Y."/>
        </authorList>
    </citation>
    <scope>NUCLEOTIDE SEQUENCE [LARGE SCALE GENOMIC DNA]</scope>
    <source>
        <strain evidence="4 5">BT258</strain>
    </source>
</reference>
<evidence type="ECO:0000256" key="1">
    <source>
        <dbReference type="ARBA" id="ARBA00022723"/>
    </source>
</evidence>
<proteinExistence type="predicted"/>
<dbReference type="Proteomes" id="UP000644147">
    <property type="component" value="Unassembled WGS sequence"/>
</dbReference>
<evidence type="ECO:0000256" key="2">
    <source>
        <dbReference type="ARBA" id="ARBA00023002"/>
    </source>
</evidence>
<dbReference type="PANTHER" id="PTHR30004:SF6">
    <property type="entry name" value="D-THREONATE 4-PHOSPHATE DEHYDROGENASE"/>
    <property type="match status" value="1"/>
</dbReference>
<evidence type="ECO:0000313" key="5">
    <source>
        <dbReference type="Proteomes" id="UP000644147"/>
    </source>
</evidence>
<dbReference type="PANTHER" id="PTHR30004">
    <property type="entry name" value="4-HYDROXYTHREONINE-4-PHOSPHATE DEHYDROGENASE"/>
    <property type="match status" value="1"/>
</dbReference>
<keyword evidence="2 4" id="KW-0560">Oxidoreductase</keyword>
<organism evidence="4 5">
    <name type="scientific">Adhaeribacter terrigena</name>
    <dbReference type="NCBI Taxonomy" id="2793070"/>
    <lineage>
        <taxon>Bacteria</taxon>
        <taxon>Pseudomonadati</taxon>
        <taxon>Bacteroidota</taxon>
        <taxon>Cytophagia</taxon>
        <taxon>Cytophagales</taxon>
        <taxon>Hymenobacteraceae</taxon>
        <taxon>Adhaeribacter</taxon>
    </lineage>
</organism>
<dbReference type="Pfam" id="PF04166">
    <property type="entry name" value="PdxA"/>
    <property type="match status" value="1"/>
</dbReference>
<dbReference type="InterPro" id="IPR005255">
    <property type="entry name" value="PdxA_fam"/>
</dbReference>
<keyword evidence="3" id="KW-0520">NAD</keyword>
<name>A0ABS1BZK5_9BACT</name>
<dbReference type="RefSeq" id="WP_200505316.1">
    <property type="nucleotide sequence ID" value="NZ_JAEHFX010000002.1"/>
</dbReference>
<keyword evidence="1" id="KW-0479">Metal-binding</keyword>
<evidence type="ECO:0000313" key="4">
    <source>
        <dbReference type="EMBL" id="MBK0402572.1"/>
    </source>
</evidence>
<protein>
    <submittedName>
        <fullName evidence="4">4-hydroxythreonine-4-phosphate dehydrogenase PdxA</fullName>
        <ecNumber evidence="4">1.1.1.262</ecNumber>
    </submittedName>
</protein>
<gene>
    <name evidence="4" type="primary">pdxA</name>
    <name evidence="4" type="ORF">I5M27_06215</name>
</gene>
<sequence length="340" mass="37464">MEHKIKPRLGISLGDFNGIGPEVILKTLADNRLLNFCTPIIYGNIHLLNKVKKQLALENFHLQVISETAGADTKKVNVINCWEEDLELTPGKPNQESGQSALKSLQRAAEDLKNGKLDGIVTAPIDKDNIQSESFQFPGHTEFLTHYFEAPNSLMFLIGGDLRVATVTGHVPLKDVSARLTPDLLIQKLTILLESLKHDFHIQKPRIAVLGLNPHAGENGLLGNEEAEIILPAINQLKEKGNLIFGPFPADGFFGTASYKHFDAVLSMYHDQGLIPFKTLAFDNGVNYTAGLPIVRTSPDHGTAYNIAGQNVAQESSFREALLLAVDIIRKRHFNANPRN</sequence>
<accession>A0ABS1BZK5</accession>
<dbReference type="GO" id="GO:0050570">
    <property type="term" value="F:4-hydroxythreonine-4-phosphate dehydrogenase activity"/>
    <property type="evidence" value="ECO:0007669"/>
    <property type="project" value="UniProtKB-EC"/>
</dbReference>
<dbReference type="EMBL" id="JAEHFX010000002">
    <property type="protein sequence ID" value="MBK0402572.1"/>
    <property type="molecule type" value="Genomic_DNA"/>
</dbReference>
<dbReference type="EC" id="1.1.1.262" evidence="4"/>
<dbReference type="SUPFAM" id="SSF53659">
    <property type="entry name" value="Isocitrate/Isopropylmalate dehydrogenase-like"/>
    <property type="match status" value="1"/>
</dbReference>
<evidence type="ECO:0000256" key="3">
    <source>
        <dbReference type="ARBA" id="ARBA00023027"/>
    </source>
</evidence>
<dbReference type="NCBIfam" id="TIGR00557">
    <property type="entry name" value="pdxA"/>
    <property type="match status" value="1"/>
</dbReference>
<dbReference type="Gene3D" id="3.40.718.10">
    <property type="entry name" value="Isopropylmalate Dehydrogenase"/>
    <property type="match status" value="1"/>
</dbReference>
<keyword evidence="5" id="KW-1185">Reference proteome</keyword>